<dbReference type="InterPro" id="IPR054816">
    <property type="entry name" value="Lipoprotein_mollicutes-type_CS"/>
</dbReference>
<feature type="chain" id="PRO_5014655658" description="BIG2 domain-containing protein" evidence="1">
    <location>
        <begin position="24"/>
        <end position="193"/>
    </location>
</feature>
<organism evidence="2 3">
    <name type="scientific">Mesoplasma syrphidae</name>
    <dbReference type="NCBI Taxonomy" id="225999"/>
    <lineage>
        <taxon>Bacteria</taxon>
        <taxon>Bacillati</taxon>
        <taxon>Mycoplasmatota</taxon>
        <taxon>Mollicutes</taxon>
        <taxon>Entomoplasmatales</taxon>
        <taxon>Entomoplasmataceae</taxon>
        <taxon>Mesoplasma</taxon>
    </lineage>
</organism>
<evidence type="ECO:0000256" key="1">
    <source>
        <dbReference type="SAM" id="SignalP"/>
    </source>
</evidence>
<proteinExistence type="predicted"/>
<dbReference type="PROSITE" id="PS51257">
    <property type="entry name" value="PROKAR_LIPOPROTEIN"/>
    <property type="match status" value="1"/>
</dbReference>
<evidence type="ECO:0000313" key="2">
    <source>
        <dbReference type="EMBL" id="AUF83454.1"/>
    </source>
</evidence>
<accession>A0A2K9CCS2</accession>
<dbReference type="Proteomes" id="UP000233419">
    <property type="component" value="Chromosome"/>
</dbReference>
<gene>
    <name evidence="2" type="ORF">CXP39_01380</name>
</gene>
<dbReference type="EMBL" id="CP025257">
    <property type="protein sequence ID" value="AUF83454.1"/>
    <property type="molecule type" value="Genomic_DNA"/>
</dbReference>
<dbReference type="RefSeq" id="WP_036256628.1">
    <property type="nucleotide sequence ID" value="NZ_CP025257.1"/>
</dbReference>
<dbReference type="AlphaFoldDB" id="A0A2K9CCS2"/>
<keyword evidence="1" id="KW-0732">Signal</keyword>
<dbReference type="NCBIfam" id="NF045726">
    <property type="entry name" value="XXplasma_LP"/>
    <property type="match status" value="1"/>
</dbReference>
<dbReference type="KEGG" id="msyr:CXP39_01380"/>
<reference evidence="2 3" key="1">
    <citation type="submission" date="2017-12" db="EMBL/GenBank/DDBJ databases">
        <title>Mesoplasma syrphidae YJS, Complete Genome.</title>
        <authorList>
            <person name="Knight T.F."/>
            <person name="Citino T."/>
            <person name="Rubinstein R."/>
            <person name="Neuschaefer Z."/>
        </authorList>
    </citation>
    <scope>NUCLEOTIDE SEQUENCE [LARGE SCALE GENOMIC DNA]</scope>
    <source>
        <strain evidence="2 3">YJS</strain>
    </source>
</reference>
<name>A0A2K9CCS2_9MOLU</name>
<dbReference type="Gene3D" id="2.60.40.1080">
    <property type="match status" value="1"/>
</dbReference>
<evidence type="ECO:0000313" key="3">
    <source>
        <dbReference type="Proteomes" id="UP000233419"/>
    </source>
</evidence>
<protein>
    <recommendedName>
        <fullName evidence="4">BIG2 domain-containing protein</fullName>
    </recommendedName>
</protein>
<keyword evidence="3" id="KW-1185">Reference proteome</keyword>
<dbReference type="NCBIfam" id="NF038029">
    <property type="entry name" value="LP_plasma"/>
    <property type="match status" value="1"/>
</dbReference>
<sequence length="193" mass="20040">MKKLLTLLGAVGLTATASSAVVACGNKDKSVDTKEFEAAAKIEANAKYATIKEAAAAIEKLAKPKGVSKITVTGNEETKKITIKFTVEKGYKAINDMVLDFKAAGEEKTPVIKGAEAKSVEVGKEVTLNITIDNAIEGEKLTVKSSDATIATVAVNDTNVVTVKGLKAGKATITLSYKGAADVTFEATVTTAE</sequence>
<evidence type="ECO:0008006" key="4">
    <source>
        <dbReference type="Google" id="ProtNLM"/>
    </source>
</evidence>
<feature type="signal peptide" evidence="1">
    <location>
        <begin position="1"/>
        <end position="23"/>
    </location>
</feature>